<sequence length="799" mass="94414">MDIEPEIDETQAKNVAVQLGDQIEQAKEEIEQIIDKGKELRDNIRRKKRELEKIKDQIHQAASKLNAQKAEENKKAGPSLLNDTEQEAYNMKFNEVITEMFNYYSSKYEIENGYAKFKENLASVDVEFEGQRVSFFVNYTTTFNLLRERVSSYWSVPIDDIFFTDIKPDDINFPNPPIFLGEQFVMDEIYPWNHMKCKNNLVLYLILRKYQSLEDKVEELLPKTHMRTDRNSADELKVSDDEQTINDKKRKKGQEPIDHGKEIKKKQRTYTIISILQSIFSLTLFLLWSFMMPAETLAKKAVWMNHLIEQKFLWDFDFRYDVYSMHMETSSSTDPYVMILDEVTFWDYVYWIEQIVFANNIAEERDYGTVSDNIKMIGYVEFRQVRSKVHQCEEDLIKNYTCADSFSLDDADKTDYGTYDGFKYKTSNNDFIIYGSISSYNLDGFSAYLDPTNFTDWSLKKQRLIANKWIDPGTRAVFLTFNLANVDLGLLTTVMPFVEIDRVGNYFTNFQIYTINYELYKDDLIYYHVFIFILLFFATIFEIRRLFLPRIFYKYMAKKFLTNEESDVNFKELNELLIENNKKPFYKRLRKPNGTEIFVFVVLVCAWIMEITKLIWYSSAYKPGIDIDTSTYTNLIKIGYEFQAIENATSIIIVTLALTLLRYGVFYSRRLTLMYNMVKRAMIEICVFLFFCVCTPIIGFTVLYFYMLGPWDMTFSRVDYAFLGIIRLVLGDWPTKYDAFYIVPIGYIIIYQLVFAVWRIIIINCQIINLKEVLSLSRTKALSTGVKSRRKQKEEENQK</sequence>
<keyword evidence="5 7" id="KW-0472">Membrane</keyword>
<keyword evidence="4 7" id="KW-1133">Transmembrane helix</keyword>
<evidence type="ECO:0000256" key="7">
    <source>
        <dbReference type="SAM" id="Phobius"/>
    </source>
</evidence>
<evidence type="ECO:0000256" key="3">
    <source>
        <dbReference type="ARBA" id="ARBA00022692"/>
    </source>
</evidence>
<dbReference type="GO" id="GO:0005262">
    <property type="term" value="F:calcium channel activity"/>
    <property type="evidence" value="ECO:0007669"/>
    <property type="project" value="TreeGrafter"/>
</dbReference>
<accession>A0AAU9II27</accession>
<gene>
    <name evidence="9" type="ORF">BSTOLATCC_MIC5108</name>
</gene>
<comment type="caution">
    <text evidence="9">The sequence shown here is derived from an EMBL/GenBank/DDBJ whole genome shotgun (WGS) entry which is preliminary data.</text>
</comment>
<feature type="transmembrane region" description="Helical" evidence="7">
    <location>
        <begin position="648"/>
        <end position="665"/>
    </location>
</feature>
<feature type="transmembrane region" description="Helical" evidence="7">
    <location>
        <begin position="270"/>
        <end position="291"/>
    </location>
</feature>
<evidence type="ECO:0000256" key="4">
    <source>
        <dbReference type="ARBA" id="ARBA00022989"/>
    </source>
</evidence>
<feature type="domain" description="Polycystin" evidence="8">
    <location>
        <begin position="357"/>
        <end position="515"/>
    </location>
</feature>
<dbReference type="InterPro" id="IPR051223">
    <property type="entry name" value="Polycystin"/>
</dbReference>
<organism evidence="9 10">
    <name type="scientific">Blepharisma stoltei</name>
    <dbReference type="NCBI Taxonomy" id="1481888"/>
    <lineage>
        <taxon>Eukaryota</taxon>
        <taxon>Sar</taxon>
        <taxon>Alveolata</taxon>
        <taxon>Ciliophora</taxon>
        <taxon>Postciliodesmatophora</taxon>
        <taxon>Heterotrichea</taxon>
        <taxon>Heterotrichida</taxon>
        <taxon>Blepharismidae</taxon>
        <taxon>Blepharisma</taxon>
    </lineage>
</organism>
<name>A0AAU9II27_9CILI</name>
<dbReference type="Pfam" id="PF20519">
    <property type="entry name" value="Polycystin_dom"/>
    <property type="match status" value="1"/>
</dbReference>
<evidence type="ECO:0000313" key="9">
    <source>
        <dbReference type="EMBL" id="CAG9311848.1"/>
    </source>
</evidence>
<dbReference type="EMBL" id="CAJZBQ010000005">
    <property type="protein sequence ID" value="CAG9311848.1"/>
    <property type="molecule type" value="Genomic_DNA"/>
</dbReference>
<protein>
    <recommendedName>
        <fullName evidence="8">Polycystin domain-containing protein</fullName>
    </recommendedName>
</protein>
<dbReference type="GO" id="GO:0016020">
    <property type="term" value="C:membrane"/>
    <property type="evidence" value="ECO:0007669"/>
    <property type="project" value="UniProtKB-SubCell"/>
</dbReference>
<comment type="similarity">
    <text evidence="2">Belongs to the polycystin family.</text>
</comment>
<evidence type="ECO:0000256" key="1">
    <source>
        <dbReference type="ARBA" id="ARBA00004141"/>
    </source>
</evidence>
<dbReference type="Proteomes" id="UP001162131">
    <property type="component" value="Unassembled WGS sequence"/>
</dbReference>
<comment type="subcellular location">
    <subcellularLocation>
        <location evidence="1">Membrane</location>
        <topology evidence="1">Multi-pass membrane protein</topology>
    </subcellularLocation>
</comment>
<keyword evidence="3 7" id="KW-0812">Transmembrane</keyword>
<feature type="region of interest" description="Disordered" evidence="6">
    <location>
        <begin position="62"/>
        <end position="81"/>
    </location>
</feature>
<dbReference type="GO" id="GO:0050982">
    <property type="term" value="P:detection of mechanical stimulus"/>
    <property type="evidence" value="ECO:0007669"/>
    <property type="project" value="TreeGrafter"/>
</dbReference>
<evidence type="ECO:0000256" key="5">
    <source>
        <dbReference type="ARBA" id="ARBA00023136"/>
    </source>
</evidence>
<feature type="region of interest" description="Disordered" evidence="6">
    <location>
        <begin position="231"/>
        <end position="260"/>
    </location>
</feature>
<evidence type="ECO:0000259" key="8">
    <source>
        <dbReference type="Pfam" id="PF20519"/>
    </source>
</evidence>
<feature type="transmembrane region" description="Helical" evidence="7">
    <location>
        <begin position="739"/>
        <end position="761"/>
    </location>
</feature>
<evidence type="ECO:0000313" key="10">
    <source>
        <dbReference type="Proteomes" id="UP001162131"/>
    </source>
</evidence>
<feature type="transmembrane region" description="Helical" evidence="7">
    <location>
        <begin position="597"/>
        <end position="616"/>
    </location>
</feature>
<evidence type="ECO:0000256" key="2">
    <source>
        <dbReference type="ARBA" id="ARBA00007200"/>
    </source>
</evidence>
<proteinExistence type="inferred from homology"/>
<dbReference type="AlphaFoldDB" id="A0AAU9II27"/>
<evidence type="ECO:0000256" key="6">
    <source>
        <dbReference type="SAM" id="MobiDB-lite"/>
    </source>
</evidence>
<feature type="transmembrane region" description="Helical" evidence="7">
    <location>
        <begin position="685"/>
        <end position="707"/>
    </location>
</feature>
<feature type="transmembrane region" description="Helical" evidence="7">
    <location>
        <begin position="524"/>
        <end position="543"/>
    </location>
</feature>
<reference evidence="9" key="1">
    <citation type="submission" date="2021-09" db="EMBL/GenBank/DDBJ databases">
        <authorList>
            <consortium name="AG Swart"/>
            <person name="Singh M."/>
            <person name="Singh A."/>
            <person name="Seah K."/>
            <person name="Emmerich C."/>
        </authorList>
    </citation>
    <scope>NUCLEOTIDE SEQUENCE</scope>
    <source>
        <strain evidence="9">ATCC30299</strain>
    </source>
</reference>
<dbReference type="InterPro" id="IPR046791">
    <property type="entry name" value="Polycystin_dom"/>
</dbReference>
<keyword evidence="10" id="KW-1185">Reference proteome</keyword>
<dbReference type="PANTHER" id="PTHR10877">
    <property type="entry name" value="POLYCYSTIN FAMILY MEMBER"/>
    <property type="match status" value="1"/>
</dbReference>
<dbReference type="PANTHER" id="PTHR10877:SF197">
    <property type="entry name" value="POLYCYSTIC KIDNEY DISEASE PROTEIN 1-LIKE 2"/>
    <property type="match status" value="1"/>
</dbReference>
<feature type="compositionally biased region" description="Basic and acidic residues" evidence="6">
    <location>
        <begin position="231"/>
        <end position="240"/>
    </location>
</feature>